<gene>
    <name evidence="2" type="ORF">Z518_05052</name>
</gene>
<feature type="transmembrane region" description="Helical" evidence="1">
    <location>
        <begin position="135"/>
        <end position="152"/>
    </location>
</feature>
<dbReference type="GeneID" id="25293123"/>
<dbReference type="VEuPathDB" id="FungiDB:Z518_05052"/>
<feature type="transmembrane region" description="Helical" evidence="1">
    <location>
        <begin position="44"/>
        <end position="63"/>
    </location>
</feature>
<proteinExistence type="predicted"/>
<dbReference type="RefSeq" id="XP_013274211.1">
    <property type="nucleotide sequence ID" value="XM_013418757.1"/>
</dbReference>
<evidence type="ECO:0000256" key="1">
    <source>
        <dbReference type="SAM" id="Phobius"/>
    </source>
</evidence>
<protein>
    <submittedName>
        <fullName evidence="2">Rhinocladiella mackenziei CBS 650.93 unplaced genomic scaffold supercont1.3, whole genome shotgun sequence</fullName>
    </submittedName>
</protein>
<keyword evidence="1" id="KW-0472">Membrane</keyword>
<evidence type="ECO:0000313" key="3">
    <source>
        <dbReference type="Proteomes" id="UP000053617"/>
    </source>
</evidence>
<dbReference type="AlphaFoldDB" id="A0A0D2JD52"/>
<feature type="transmembrane region" description="Helical" evidence="1">
    <location>
        <begin position="6"/>
        <end position="32"/>
    </location>
</feature>
<keyword evidence="3" id="KW-1185">Reference proteome</keyword>
<feature type="transmembrane region" description="Helical" evidence="1">
    <location>
        <begin position="108"/>
        <end position="129"/>
    </location>
</feature>
<name>A0A0D2JD52_9EURO</name>
<evidence type="ECO:0000313" key="2">
    <source>
        <dbReference type="EMBL" id="KIX07075.1"/>
    </source>
</evidence>
<keyword evidence="1" id="KW-0812">Transmembrane</keyword>
<dbReference type="HOGENOM" id="CLU_1489778_0_0_1"/>
<dbReference type="Proteomes" id="UP000053617">
    <property type="component" value="Unassembled WGS sequence"/>
</dbReference>
<reference evidence="2 3" key="1">
    <citation type="submission" date="2015-01" db="EMBL/GenBank/DDBJ databases">
        <title>The Genome Sequence of Rhinocladiella mackenzie CBS 650.93.</title>
        <authorList>
            <consortium name="The Broad Institute Genomics Platform"/>
            <person name="Cuomo C."/>
            <person name="de Hoog S."/>
            <person name="Gorbushina A."/>
            <person name="Stielow B."/>
            <person name="Teixiera M."/>
            <person name="Abouelleil A."/>
            <person name="Chapman S.B."/>
            <person name="Priest M."/>
            <person name="Young S.K."/>
            <person name="Wortman J."/>
            <person name="Nusbaum C."/>
            <person name="Birren B."/>
        </authorList>
    </citation>
    <scope>NUCLEOTIDE SEQUENCE [LARGE SCALE GENOMIC DNA]</scope>
    <source>
        <strain evidence="2 3">CBS 650.93</strain>
    </source>
</reference>
<organism evidence="2 3">
    <name type="scientific">Rhinocladiella mackenziei CBS 650.93</name>
    <dbReference type="NCBI Taxonomy" id="1442369"/>
    <lineage>
        <taxon>Eukaryota</taxon>
        <taxon>Fungi</taxon>
        <taxon>Dikarya</taxon>
        <taxon>Ascomycota</taxon>
        <taxon>Pezizomycotina</taxon>
        <taxon>Eurotiomycetes</taxon>
        <taxon>Chaetothyriomycetidae</taxon>
        <taxon>Chaetothyriales</taxon>
        <taxon>Herpotrichiellaceae</taxon>
        <taxon>Rhinocladiella</taxon>
    </lineage>
</organism>
<accession>A0A0D2JD52</accession>
<sequence>MDSNFFLVLLSGIVLVFICLTLFLLIAMIVFGQPPDRHQWTGKMAAIAQVVHLGFAISLVLLLKLSYPSHIMIKLLQSDILLDSVVTTIQSALFYVGMAKLELVKRRWFQALAAGTWVLVKISFAIASFAKTEKYFIGCVVFDYPAIAYWYCRELPQTKQALSILFPLILRGAGEITAPAN</sequence>
<keyword evidence="1" id="KW-1133">Transmembrane helix</keyword>
<dbReference type="EMBL" id="KN847477">
    <property type="protein sequence ID" value="KIX07075.1"/>
    <property type="molecule type" value="Genomic_DNA"/>
</dbReference>